<evidence type="ECO:0008006" key="7">
    <source>
        <dbReference type="Google" id="ProtNLM"/>
    </source>
</evidence>
<dbReference type="GeneID" id="42001530"/>
<keyword evidence="6" id="KW-1185">Reference proteome</keyword>
<accession>A0A507CGH5</accession>
<gene>
    <name evidence="5" type="ORF">SmJEL517_g00303</name>
</gene>
<dbReference type="STRING" id="1806994.A0A507CGH5"/>
<evidence type="ECO:0000256" key="1">
    <source>
        <dbReference type="ARBA" id="ARBA00001962"/>
    </source>
</evidence>
<proteinExistence type="inferred from homology"/>
<keyword evidence="3" id="KW-0479">Metal-binding</keyword>
<comment type="similarity">
    <text evidence="2">Belongs to the PhyH family.</text>
</comment>
<comment type="caution">
    <text evidence="5">The sequence shown here is derived from an EMBL/GenBank/DDBJ whole genome shotgun (WGS) entry which is preliminary data.</text>
</comment>
<comment type="cofactor">
    <cofactor evidence="1">
        <name>Fe cation</name>
        <dbReference type="ChEBI" id="CHEBI:24875"/>
    </cofactor>
</comment>
<dbReference type="Pfam" id="PF05721">
    <property type="entry name" value="PhyH"/>
    <property type="match status" value="1"/>
</dbReference>
<dbReference type="OrthoDB" id="445007at2759"/>
<dbReference type="Gene3D" id="2.60.120.620">
    <property type="entry name" value="q2cbj1_9rhob like domain"/>
    <property type="match status" value="1"/>
</dbReference>
<evidence type="ECO:0000256" key="4">
    <source>
        <dbReference type="ARBA" id="ARBA00023004"/>
    </source>
</evidence>
<evidence type="ECO:0000256" key="3">
    <source>
        <dbReference type="ARBA" id="ARBA00022723"/>
    </source>
</evidence>
<dbReference type="InterPro" id="IPR008775">
    <property type="entry name" value="Phytyl_CoA_dOase-like"/>
</dbReference>
<evidence type="ECO:0000313" key="5">
    <source>
        <dbReference type="EMBL" id="TPX38319.1"/>
    </source>
</evidence>
<dbReference type="EMBL" id="QEAO01000001">
    <property type="protein sequence ID" value="TPX38319.1"/>
    <property type="molecule type" value="Genomic_DNA"/>
</dbReference>
<dbReference type="PANTHER" id="PTHR20883">
    <property type="entry name" value="PHYTANOYL-COA DIOXYGENASE DOMAIN CONTAINING 1"/>
    <property type="match status" value="1"/>
</dbReference>
<dbReference type="AlphaFoldDB" id="A0A507CGH5"/>
<dbReference type="PANTHER" id="PTHR20883:SF15">
    <property type="entry name" value="PHYTANOYL-COA DIOXYGENASE DOMAIN-CONTAINING PROTEIN 1"/>
    <property type="match status" value="1"/>
</dbReference>
<dbReference type="GO" id="GO:0046872">
    <property type="term" value="F:metal ion binding"/>
    <property type="evidence" value="ECO:0007669"/>
    <property type="project" value="UniProtKB-KW"/>
</dbReference>
<keyword evidence="4" id="KW-0408">Iron</keyword>
<protein>
    <recommendedName>
        <fullName evidence="7">Fe2OG dioxygenase domain-containing protein</fullName>
    </recommendedName>
</protein>
<organism evidence="5 6">
    <name type="scientific">Synchytrium microbalum</name>
    <dbReference type="NCBI Taxonomy" id="1806994"/>
    <lineage>
        <taxon>Eukaryota</taxon>
        <taxon>Fungi</taxon>
        <taxon>Fungi incertae sedis</taxon>
        <taxon>Chytridiomycota</taxon>
        <taxon>Chytridiomycota incertae sedis</taxon>
        <taxon>Chytridiomycetes</taxon>
        <taxon>Synchytriales</taxon>
        <taxon>Synchytriaceae</taxon>
        <taxon>Synchytrium</taxon>
    </lineage>
</organism>
<evidence type="ECO:0000256" key="2">
    <source>
        <dbReference type="ARBA" id="ARBA00005830"/>
    </source>
</evidence>
<dbReference type="SUPFAM" id="SSF51197">
    <property type="entry name" value="Clavaminate synthase-like"/>
    <property type="match status" value="1"/>
</dbReference>
<evidence type="ECO:0000313" key="6">
    <source>
        <dbReference type="Proteomes" id="UP000319731"/>
    </source>
</evidence>
<name>A0A507CGH5_9FUNG</name>
<dbReference type="Proteomes" id="UP000319731">
    <property type="component" value="Unassembled WGS sequence"/>
</dbReference>
<dbReference type="RefSeq" id="XP_031028033.1">
    <property type="nucleotide sequence ID" value="XM_031166233.1"/>
</dbReference>
<sequence length="298" mass="33848">MYLTQEQIATYERDGYLVLKDFFSLEEANALKSRASELLDEFDLSTHPKTKFITGAHNHVGDDYFLSSGDKIRFFFEEDAFDSKGDLVVTKARAVNKIGHNLHVIEPLFHRFTFQKNVQGIAKSLKYKDPRALQSMVICKQPKIGGEVPPHIDSTFLYTSPPSAVGFWFALENCTPENGCMYFVPGSHKGNRVQKRFVRDPSTNGQTTTFVELLPQQRDPMESEYVCEPTPAGTLVLIHGSVMHKSTYNRSDKSRFIYTFHMIEGPGANFKYPEDNWLQIPGGYEAFPKVFDPPRSAL</sequence>
<reference evidence="5 6" key="1">
    <citation type="journal article" date="2019" name="Sci. Rep.">
        <title>Comparative genomics of chytrid fungi reveal insights into the obligate biotrophic and pathogenic lifestyle of Synchytrium endobioticum.</title>
        <authorList>
            <person name="van de Vossenberg B.T.L.H."/>
            <person name="Warris S."/>
            <person name="Nguyen H.D.T."/>
            <person name="van Gent-Pelzer M.P.E."/>
            <person name="Joly D.L."/>
            <person name="van de Geest H.C."/>
            <person name="Bonants P.J.M."/>
            <person name="Smith D.S."/>
            <person name="Levesque C.A."/>
            <person name="van der Lee T.A.J."/>
        </authorList>
    </citation>
    <scope>NUCLEOTIDE SEQUENCE [LARGE SCALE GENOMIC DNA]</scope>
    <source>
        <strain evidence="5 6">JEL517</strain>
    </source>
</reference>